<reference evidence="1 2" key="1">
    <citation type="journal article" date="2022" name="Genome Biol. Evol.">
        <title>The Spruce Budworm Genome: Reconstructing the Evolutionary History of Antifreeze Proteins.</title>
        <authorList>
            <person name="Beliveau C."/>
            <person name="Gagne P."/>
            <person name="Picq S."/>
            <person name="Vernygora O."/>
            <person name="Keeling C.I."/>
            <person name="Pinkney K."/>
            <person name="Doucet D."/>
            <person name="Wen F."/>
            <person name="Johnston J.S."/>
            <person name="Maaroufi H."/>
            <person name="Boyle B."/>
            <person name="Laroche J."/>
            <person name="Dewar K."/>
            <person name="Juretic N."/>
            <person name="Blackburn G."/>
            <person name="Nisole A."/>
            <person name="Brunet B."/>
            <person name="Brandao M."/>
            <person name="Lumley L."/>
            <person name="Duan J."/>
            <person name="Quan G."/>
            <person name="Lucarotti C.J."/>
            <person name="Roe A.D."/>
            <person name="Sperling F.A.H."/>
            <person name="Levesque R.C."/>
            <person name="Cusson M."/>
        </authorList>
    </citation>
    <scope>NUCLEOTIDE SEQUENCE [LARGE SCALE GENOMIC DNA]</scope>
    <source>
        <strain evidence="1">Glfc:IPQL:Cfum</strain>
    </source>
</reference>
<organism evidence="1 2">
    <name type="scientific">Choristoneura fumiferana</name>
    <name type="common">Spruce budworm moth</name>
    <name type="synonym">Archips fumiferana</name>
    <dbReference type="NCBI Taxonomy" id="7141"/>
    <lineage>
        <taxon>Eukaryota</taxon>
        <taxon>Metazoa</taxon>
        <taxon>Ecdysozoa</taxon>
        <taxon>Arthropoda</taxon>
        <taxon>Hexapoda</taxon>
        <taxon>Insecta</taxon>
        <taxon>Pterygota</taxon>
        <taxon>Neoptera</taxon>
        <taxon>Endopterygota</taxon>
        <taxon>Lepidoptera</taxon>
        <taxon>Glossata</taxon>
        <taxon>Ditrysia</taxon>
        <taxon>Tortricoidea</taxon>
        <taxon>Tortricidae</taxon>
        <taxon>Tortricinae</taxon>
        <taxon>Choristoneura</taxon>
    </lineage>
</organism>
<evidence type="ECO:0000313" key="2">
    <source>
        <dbReference type="Proteomes" id="UP001064048"/>
    </source>
</evidence>
<dbReference type="Proteomes" id="UP001064048">
    <property type="component" value="Chromosome 2"/>
</dbReference>
<name>A0ACC0KV26_CHOFU</name>
<sequence>MGPAKKRRSLSDKDARLFETMLRMCVQIVWLALGRKAFNQIELEVNRLFKSEIFNAVEHTLHTNYIAKMSKEERAVLLGSCVRHDKKLNTRSPLMNEVFCDRDIDYRMMGLGVIKVQRTTPRIQYMYNAVAGPEEKLNELGIPLGIIGKPRTAFDTMLRPVPTAGDGKSKPSMSSASGYSTRSSVGSMKNRSAAAQKLYPDITLPARTPHEDHFPPSFPSEPEIPRPCSETQRRRWQNRLKRLMHPQSAGH</sequence>
<protein>
    <submittedName>
        <fullName evidence="1">Uncharacterized protein</fullName>
    </submittedName>
</protein>
<keyword evidence="2" id="KW-1185">Reference proteome</keyword>
<proteinExistence type="predicted"/>
<accession>A0ACC0KV26</accession>
<dbReference type="EMBL" id="CM046102">
    <property type="protein sequence ID" value="KAI8440219.1"/>
    <property type="molecule type" value="Genomic_DNA"/>
</dbReference>
<evidence type="ECO:0000313" key="1">
    <source>
        <dbReference type="EMBL" id="KAI8440219.1"/>
    </source>
</evidence>
<gene>
    <name evidence="1" type="ORF">MSG28_001599</name>
</gene>
<comment type="caution">
    <text evidence="1">The sequence shown here is derived from an EMBL/GenBank/DDBJ whole genome shotgun (WGS) entry which is preliminary data.</text>
</comment>